<gene>
    <name evidence="4" type="ORF">Forpe1208_v011207</name>
</gene>
<sequence length="584" mass="65044">MSDQKRSSLRAFFSRSNTRKEKEPGRNFTDTPPSTSALSQGRLSAGLQLSPSSTSVPSANVAATIDPSSKDVSVGSLGPSAEHGDTISATDDGSKDRQVKFEQLWKEAIDSVKASKDGGKLAEVIQVHEQVSGKDAEITLPALMKRLETEMKRVGMHKKVAEAMEKVVPHLNRFAVVGDIAVSTNPSPAALLWAANLTANEEIRGKIVEGIAEITILVFEYSVYHELYLASSATTDLPINANLRRTIIDTISQCLRFLGFALRRQQATAKAFTDAFGLEDFTGYLKDLIVSKDKLYGAGLLCEMHHSSQSRNQLKSLHDLMIERRLESSERAEEKVKSQLGDLLIDPKDAFDHIYHPHDSFCLEGTRVQVLDDIEQWADNPSSPTICWLPGLAGTGKSTISRTIARNLKTRSLGASFFFKKGAGNRGNGRHLFSVLAYQLALHLPRILPYILEVVKEDHSLTMAPFQIQWQKLILNPLVKLQDEGLAKPIVFVLDVLDECDEQDRGEIFRLLLATCPGILKVFLTSRPELDIMGHFANEPLHREIVLHKLQVGTIESDFRVYLRHAMESFVVEYNCTHRQRHLQ</sequence>
<dbReference type="InterPro" id="IPR056884">
    <property type="entry name" value="NPHP3-like_N"/>
</dbReference>
<dbReference type="PANTHER" id="PTHR10039:SF17">
    <property type="entry name" value="FUNGAL STAND N-TERMINAL GOODBYE DOMAIN-CONTAINING PROTEIN-RELATED"/>
    <property type="match status" value="1"/>
</dbReference>
<proteinExistence type="predicted"/>
<name>A0A8J5U4N4_FUSOX</name>
<dbReference type="AlphaFoldDB" id="A0A8J5U4N4"/>
<dbReference type="Pfam" id="PF24883">
    <property type="entry name" value="NPHP3_N"/>
    <property type="match status" value="1"/>
</dbReference>
<comment type="caution">
    <text evidence="4">The sequence shown here is derived from an EMBL/GenBank/DDBJ whole genome shotgun (WGS) entry which is preliminary data.</text>
</comment>
<dbReference type="PANTHER" id="PTHR10039">
    <property type="entry name" value="AMELOGENIN"/>
    <property type="match status" value="1"/>
</dbReference>
<accession>A0A8J5U4N4</accession>
<evidence type="ECO:0000313" key="4">
    <source>
        <dbReference type="EMBL" id="KAG7409671.1"/>
    </source>
</evidence>
<reference evidence="4" key="1">
    <citation type="submission" date="2021-04" db="EMBL/GenBank/DDBJ databases">
        <title>First draft genome resource for Brassicaceae pathogens Fusarium oxysporum f. sp. raphani and Fusarium oxysporum f. sp. rapae.</title>
        <authorList>
            <person name="Asai S."/>
        </authorList>
    </citation>
    <scope>NUCLEOTIDE SEQUENCE</scope>
    <source>
        <strain evidence="4">Tf1208</strain>
    </source>
</reference>
<feature type="region of interest" description="Disordered" evidence="2">
    <location>
        <begin position="1"/>
        <end position="95"/>
    </location>
</feature>
<protein>
    <recommendedName>
        <fullName evidence="3">Nephrocystin 3-like N-terminal domain-containing protein</fullName>
    </recommendedName>
</protein>
<keyword evidence="1" id="KW-0677">Repeat</keyword>
<evidence type="ECO:0000259" key="3">
    <source>
        <dbReference type="Pfam" id="PF24883"/>
    </source>
</evidence>
<evidence type="ECO:0000256" key="2">
    <source>
        <dbReference type="SAM" id="MobiDB-lite"/>
    </source>
</evidence>
<feature type="domain" description="Nephrocystin 3-like N-terminal" evidence="3">
    <location>
        <begin position="373"/>
        <end position="527"/>
    </location>
</feature>
<evidence type="ECO:0000313" key="5">
    <source>
        <dbReference type="Proteomes" id="UP000694050"/>
    </source>
</evidence>
<dbReference type="EMBL" id="JAELUQ010000008">
    <property type="protein sequence ID" value="KAG7409671.1"/>
    <property type="molecule type" value="Genomic_DNA"/>
</dbReference>
<dbReference type="Proteomes" id="UP000694050">
    <property type="component" value="Unassembled WGS sequence"/>
</dbReference>
<feature type="compositionally biased region" description="Polar residues" evidence="2">
    <location>
        <begin position="28"/>
        <end position="58"/>
    </location>
</feature>
<organism evidence="4 5">
    <name type="scientific">Fusarium oxysporum f. sp. rapae</name>
    <dbReference type="NCBI Taxonomy" id="485398"/>
    <lineage>
        <taxon>Eukaryota</taxon>
        <taxon>Fungi</taxon>
        <taxon>Dikarya</taxon>
        <taxon>Ascomycota</taxon>
        <taxon>Pezizomycotina</taxon>
        <taxon>Sordariomycetes</taxon>
        <taxon>Hypocreomycetidae</taxon>
        <taxon>Hypocreales</taxon>
        <taxon>Nectriaceae</taxon>
        <taxon>Fusarium</taxon>
        <taxon>Fusarium oxysporum species complex</taxon>
    </lineage>
</organism>
<evidence type="ECO:0000256" key="1">
    <source>
        <dbReference type="ARBA" id="ARBA00022737"/>
    </source>
</evidence>